<organism evidence="2 3">
    <name type="scientific">Jimgerdemannia flammicorona</name>
    <dbReference type="NCBI Taxonomy" id="994334"/>
    <lineage>
        <taxon>Eukaryota</taxon>
        <taxon>Fungi</taxon>
        <taxon>Fungi incertae sedis</taxon>
        <taxon>Mucoromycota</taxon>
        <taxon>Mucoromycotina</taxon>
        <taxon>Endogonomycetes</taxon>
        <taxon>Endogonales</taxon>
        <taxon>Endogonaceae</taxon>
        <taxon>Jimgerdemannia</taxon>
    </lineage>
</organism>
<dbReference type="EMBL" id="RBNI01000704">
    <property type="protein sequence ID" value="RUP51476.1"/>
    <property type="molecule type" value="Genomic_DNA"/>
</dbReference>
<name>A0A433DL81_9FUNG</name>
<protein>
    <submittedName>
        <fullName evidence="2">Uncharacterized protein</fullName>
    </submittedName>
</protein>
<dbReference type="Proteomes" id="UP000268093">
    <property type="component" value="Unassembled WGS sequence"/>
</dbReference>
<sequence>MLTPEPAPRSRSRPRRRRSTDQKGGARDMQYLVKENTGAPEKSKPKFISTLLLRDSKEMLGKQIQISACTII</sequence>
<evidence type="ECO:0000313" key="2">
    <source>
        <dbReference type="EMBL" id="RUP51476.1"/>
    </source>
</evidence>
<dbReference type="AlphaFoldDB" id="A0A433DL81"/>
<accession>A0A433DL81</accession>
<evidence type="ECO:0000256" key="1">
    <source>
        <dbReference type="SAM" id="MobiDB-lite"/>
    </source>
</evidence>
<feature type="region of interest" description="Disordered" evidence="1">
    <location>
        <begin position="1"/>
        <end position="29"/>
    </location>
</feature>
<comment type="caution">
    <text evidence="2">The sequence shown here is derived from an EMBL/GenBank/DDBJ whole genome shotgun (WGS) entry which is preliminary data.</text>
</comment>
<reference evidence="2 3" key="1">
    <citation type="journal article" date="2018" name="New Phytol.">
        <title>Phylogenomics of Endogonaceae and evolution of mycorrhizas within Mucoromycota.</title>
        <authorList>
            <person name="Chang Y."/>
            <person name="Desiro A."/>
            <person name="Na H."/>
            <person name="Sandor L."/>
            <person name="Lipzen A."/>
            <person name="Clum A."/>
            <person name="Barry K."/>
            <person name="Grigoriev I.V."/>
            <person name="Martin F.M."/>
            <person name="Stajich J.E."/>
            <person name="Smith M.E."/>
            <person name="Bonito G."/>
            <person name="Spatafora J.W."/>
        </authorList>
    </citation>
    <scope>NUCLEOTIDE SEQUENCE [LARGE SCALE GENOMIC DNA]</scope>
    <source>
        <strain evidence="2 3">GMNB39</strain>
    </source>
</reference>
<keyword evidence="3" id="KW-1185">Reference proteome</keyword>
<gene>
    <name evidence="2" type="ORF">BC936DRAFT_147978</name>
</gene>
<evidence type="ECO:0000313" key="3">
    <source>
        <dbReference type="Proteomes" id="UP000268093"/>
    </source>
</evidence>
<proteinExistence type="predicted"/>